<evidence type="ECO:0000256" key="1">
    <source>
        <dbReference type="ARBA" id="ARBA00022448"/>
    </source>
</evidence>
<dbReference type="GO" id="GO:0019825">
    <property type="term" value="F:oxygen binding"/>
    <property type="evidence" value="ECO:0007669"/>
    <property type="project" value="InterPro"/>
</dbReference>
<dbReference type="SUPFAM" id="SSF46458">
    <property type="entry name" value="Globin-like"/>
    <property type="match status" value="1"/>
</dbReference>
<feature type="binding site" description="distal binding residue" evidence="5">
    <location>
        <position position="143"/>
    </location>
    <ligand>
        <name>heme</name>
        <dbReference type="ChEBI" id="CHEBI:30413"/>
    </ligand>
    <ligandPart>
        <name>Fe</name>
        <dbReference type="ChEBI" id="CHEBI:18248"/>
    </ligandPart>
</feature>
<evidence type="ECO:0000313" key="7">
    <source>
        <dbReference type="EMBL" id="GAP33744.1"/>
    </source>
</evidence>
<keyword evidence="8" id="KW-1185">Reference proteome</keyword>
<comment type="caution">
    <text evidence="7">The sequence shown here is derived from an EMBL/GenBank/DDBJ whole genome shotgun (WGS) entry which is preliminary data.</text>
</comment>
<dbReference type="STRING" id="1547922.ISF6_0999"/>
<evidence type="ECO:0000256" key="2">
    <source>
        <dbReference type="ARBA" id="ARBA00022617"/>
    </source>
</evidence>
<keyword evidence="6" id="KW-0732">Signal</keyword>
<keyword evidence="1" id="KW-0813">Transport</keyword>
<protein>
    <submittedName>
        <fullName evidence="7">Cyanoglobin</fullName>
    </submittedName>
</protein>
<dbReference type="RefSeq" id="WP_054017915.1">
    <property type="nucleotide sequence ID" value="NZ_BBYR01000002.1"/>
</dbReference>
<dbReference type="EMBL" id="BBYR01000002">
    <property type="protein sequence ID" value="GAP33744.1"/>
    <property type="molecule type" value="Genomic_DNA"/>
</dbReference>
<reference evidence="8" key="1">
    <citation type="submission" date="2015-07" db="EMBL/GenBank/DDBJ databases">
        <title>Discovery of a poly(ethylene terephthalate assimilation.</title>
        <authorList>
            <person name="Yoshida S."/>
            <person name="Hiraga K."/>
            <person name="Takehana T."/>
            <person name="Taniguchi I."/>
            <person name="Yamaji H."/>
            <person name="Maeda Y."/>
            <person name="Toyohara K."/>
            <person name="Miyamoto K."/>
            <person name="Kimura Y."/>
            <person name="Oda K."/>
        </authorList>
    </citation>
    <scope>NUCLEOTIDE SEQUENCE [LARGE SCALE GENOMIC DNA]</scope>
    <source>
        <strain evidence="8">NBRC 110686 / TISTR 2288 / 201-F6</strain>
    </source>
</reference>
<dbReference type="CDD" id="cd00454">
    <property type="entry name" value="TrHb1_N"/>
    <property type="match status" value="1"/>
</dbReference>
<feature type="chain" id="PRO_5005513322" evidence="6">
    <location>
        <begin position="34"/>
        <end position="192"/>
    </location>
</feature>
<evidence type="ECO:0000256" key="5">
    <source>
        <dbReference type="PIRSR" id="PIRSR601486-1"/>
    </source>
</evidence>
<reference evidence="7 8" key="2">
    <citation type="journal article" date="2016" name="Science">
        <title>A bacterium that degrades and assimilates poly(ethylene terephthalate).</title>
        <authorList>
            <person name="Yoshida S."/>
            <person name="Hiraga K."/>
            <person name="Takehana T."/>
            <person name="Taniguchi I."/>
            <person name="Yamaji H."/>
            <person name="Maeda Y."/>
            <person name="Toyohara K."/>
            <person name="Miyamoto K."/>
            <person name="Kimura Y."/>
            <person name="Oda K."/>
        </authorList>
    </citation>
    <scope>NUCLEOTIDE SEQUENCE [LARGE SCALE GENOMIC DNA]</scope>
    <source>
        <strain evidence="8">NBRC 110686 / TISTR 2288 / 201-F6</strain>
    </source>
</reference>
<organism evidence="7 8">
    <name type="scientific">Piscinibacter sakaiensis</name>
    <name type="common">Ideonella sakaiensis</name>
    <dbReference type="NCBI Taxonomy" id="1547922"/>
    <lineage>
        <taxon>Bacteria</taxon>
        <taxon>Pseudomonadati</taxon>
        <taxon>Pseudomonadota</taxon>
        <taxon>Betaproteobacteria</taxon>
        <taxon>Burkholderiales</taxon>
        <taxon>Sphaerotilaceae</taxon>
        <taxon>Piscinibacter</taxon>
    </lineage>
</organism>
<keyword evidence="4 5" id="KW-0408">Iron</keyword>
<dbReference type="GO" id="GO:0020037">
    <property type="term" value="F:heme binding"/>
    <property type="evidence" value="ECO:0007669"/>
    <property type="project" value="InterPro"/>
</dbReference>
<dbReference type="InterPro" id="IPR009050">
    <property type="entry name" value="Globin-like_sf"/>
</dbReference>
<dbReference type="Gene3D" id="1.10.490.10">
    <property type="entry name" value="Globins"/>
    <property type="match status" value="1"/>
</dbReference>
<evidence type="ECO:0000256" key="4">
    <source>
        <dbReference type="ARBA" id="ARBA00023004"/>
    </source>
</evidence>
<proteinExistence type="predicted"/>
<dbReference type="GO" id="GO:0046872">
    <property type="term" value="F:metal ion binding"/>
    <property type="evidence" value="ECO:0007669"/>
    <property type="project" value="UniProtKB-KW"/>
</dbReference>
<keyword evidence="2 5" id="KW-0349">Heme</keyword>
<dbReference type="AlphaFoldDB" id="A0A0K8NU10"/>
<evidence type="ECO:0000256" key="3">
    <source>
        <dbReference type="ARBA" id="ARBA00022723"/>
    </source>
</evidence>
<dbReference type="OrthoDB" id="9795814at2"/>
<keyword evidence="3 5" id="KW-0479">Metal-binding</keyword>
<dbReference type="Pfam" id="PF01152">
    <property type="entry name" value="Bac_globin"/>
    <property type="match status" value="1"/>
</dbReference>
<dbReference type="InterPro" id="IPR012292">
    <property type="entry name" value="Globin/Proto"/>
</dbReference>
<name>A0A0K8NU10_PISS1</name>
<evidence type="ECO:0000256" key="6">
    <source>
        <dbReference type="SAM" id="SignalP"/>
    </source>
</evidence>
<feature type="signal peptide" evidence="6">
    <location>
        <begin position="1"/>
        <end position="33"/>
    </location>
</feature>
<evidence type="ECO:0000313" key="8">
    <source>
        <dbReference type="Proteomes" id="UP000037660"/>
    </source>
</evidence>
<sequence>MTSSACPPPRRPFPRAPLALLLAGAFAVGSAAAQPGPAAPAPGLSPETQAEIARVRAAMADPDPRPPVVVAPADPALYRALGGPAGIDGIVEGMLQRALSDPRLLPFFGDADLPNLRTQLKAQFCRLSGGPCVYEGANMRKAHAGLDLRAADFNALVEVLQDTMAARGIPFAVQNRFLAQLAPFHRDVVNTR</sequence>
<accession>A0A0K8NU10</accession>
<dbReference type="Proteomes" id="UP000037660">
    <property type="component" value="Unassembled WGS sequence"/>
</dbReference>
<gene>
    <name evidence="7" type="ORF">ISF6_0999</name>
</gene>
<dbReference type="InterPro" id="IPR001486">
    <property type="entry name" value="Hemoglobin_trunc"/>
</dbReference>